<reference evidence="4" key="1">
    <citation type="submission" date="2016-10" db="EMBL/GenBank/DDBJ databases">
        <authorList>
            <person name="Varghese N."/>
            <person name="Submissions S."/>
        </authorList>
    </citation>
    <scope>NUCLEOTIDE SEQUENCE [LARGE SCALE GENOMIC DNA]</scope>
    <source>
        <strain evidence="4">DSM 17038</strain>
    </source>
</reference>
<evidence type="ECO:0000259" key="2">
    <source>
        <dbReference type="Pfam" id="PF08401"/>
    </source>
</evidence>
<evidence type="ECO:0000313" key="4">
    <source>
        <dbReference type="Proteomes" id="UP000199337"/>
    </source>
</evidence>
<dbReference type="RefSeq" id="WP_092475090.1">
    <property type="nucleotide sequence ID" value="NZ_FOOX01000024.1"/>
</dbReference>
<evidence type="ECO:0000313" key="3">
    <source>
        <dbReference type="EMBL" id="SFH31165.1"/>
    </source>
</evidence>
<dbReference type="InterPro" id="IPR013610">
    <property type="entry name" value="ArdC_N"/>
</dbReference>
<dbReference type="GO" id="GO:0003697">
    <property type="term" value="F:single-stranded DNA binding"/>
    <property type="evidence" value="ECO:0007669"/>
    <property type="project" value="InterPro"/>
</dbReference>
<organism evidence="3 4">
    <name type="scientific">Desulfotruncus arcticus DSM 17038</name>
    <dbReference type="NCBI Taxonomy" id="1121424"/>
    <lineage>
        <taxon>Bacteria</taxon>
        <taxon>Bacillati</taxon>
        <taxon>Bacillota</taxon>
        <taxon>Clostridia</taxon>
        <taxon>Eubacteriales</taxon>
        <taxon>Desulfallaceae</taxon>
        <taxon>Desulfotruncus</taxon>
    </lineage>
</organism>
<gene>
    <name evidence="3" type="ORF">SAMN05660649_04689</name>
</gene>
<accession>A0A1I2Z0L9</accession>
<protein>
    <recommendedName>
        <fullName evidence="2">N-terminal domain-containing protein</fullName>
    </recommendedName>
</protein>
<sequence>MGNFDDLFRQEQGQSPPISDQPFDKEAWAQKKQEQRETVYAMIDETATAVARDGDTFQKYLDVQSRFDRYSVSNALLILTQKPEATRIADFNTWKEQGAYIRKKESGFYIIEPGEEYQRQDGSTGISYNPKKMFDISQTGNSRKRETPVYPDERTRIKALLAHAPVPVRISDALPSGVNALYQPDTREIQIRCGLDANHIFRALAQELAQAEMDKGDGSYNRSEQGFRAYCVSYMLCKQYGVETGGFYHFEGTPQMLETLEPQEIRAELSVIREAANEISGRMNRMLNQQRQQKRQETER</sequence>
<evidence type="ECO:0000256" key="1">
    <source>
        <dbReference type="SAM" id="MobiDB-lite"/>
    </source>
</evidence>
<dbReference type="Proteomes" id="UP000199337">
    <property type="component" value="Unassembled WGS sequence"/>
</dbReference>
<feature type="domain" description="N-terminal" evidence="2">
    <location>
        <begin position="59"/>
        <end position="135"/>
    </location>
</feature>
<name>A0A1I2Z0L9_9FIRM</name>
<dbReference type="STRING" id="341036.SAMN05660649_04689"/>
<keyword evidence="4" id="KW-1185">Reference proteome</keyword>
<feature type="region of interest" description="Disordered" evidence="1">
    <location>
        <begin position="1"/>
        <end position="24"/>
    </location>
</feature>
<dbReference type="OrthoDB" id="9803716at2"/>
<dbReference type="Pfam" id="PF08401">
    <property type="entry name" value="ArdcN"/>
    <property type="match status" value="1"/>
</dbReference>
<dbReference type="EMBL" id="FOOX01000024">
    <property type="protein sequence ID" value="SFH31165.1"/>
    <property type="molecule type" value="Genomic_DNA"/>
</dbReference>
<dbReference type="AlphaFoldDB" id="A0A1I2Z0L9"/>
<proteinExistence type="predicted"/>